<organism evidence="1 2">
    <name type="scientific">Pseudomonas baetica</name>
    <dbReference type="NCBI Taxonomy" id="674054"/>
    <lineage>
        <taxon>Bacteria</taxon>
        <taxon>Pseudomonadati</taxon>
        <taxon>Pseudomonadota</taxon>
        <taxon>Gammaproteobacteria</taxon>
        <taxon>Pseudomonadales</taxon>
        <taxon>Pseudomonadaceae</taxon>
        <taxon>Pseudomonas</taxon>
    </lineage>
</organism>
<gene>
    <name evidence="1" type="ORF">ATI02_0737</name>
</gene>
<dbReference type="Proteomes" id="UP000232455">
    <property type="component" value="Unassembled WGS sequence"/>
</dbReference>
<proteinExistence type="predicted"/>
<evidence type="ECO:0008006" key="3">
    <source>
        <dbReference type="Google" id="ProtNLM"/>
    </source>
</evidence>
<keyword evidence="2" id="KW-1185">Reference proteome</keyword>
<dbReference type="EMBL" id="PHHE01000001">
    <property type="protein sequence ID" value="PKA68013.1"/>
    <property type="molecule type" value="Genomic_DNA"/>
</dbReference>
<sequence length="172" mass="19131">MPRICRLPRPADNCHSNKYPLWVSAIDENARSLRPDVWRVNPQKEVCRGMWGMFRKGSGTECVALLMAPSRASPLPHFVLRTQNHCGSGLARESGRSGAAELSWQSPAVNRPSNDAHGACHAHTASLQGSGFRFYGAFDGPFASKPAPTFCPAYTEPLWERACSRRRPVRRR</sequence>
<evidence type="ECO:0000313" key="1">
    <source>
        <dbReference type="EMBL" id="PKA68013.1"/>
    </source>
</evidence>
<evidence type="ECO:0000313" key="2">
    <source>
        <dbReference type="Proteomes" id="UP000232455"/>
    </source>
</evidence>
<protein>
    <recommendedName>
        <fullName evidence="3">DUF1534 domain-containing protein</fullName>
    </recommendedName>
</protein>
<accession>A0ABX4PT28</accession>
<reference evidence="1 2" key="1">
    <citation type="submission" date="2017-11" db="EMBL/GenBank/DDBJ databases">
        <title>Genome sequencing of a diverse group of Pseudomonas species.</title>
        <authorList>
            <person name="Loper J."/>
        </authorList>
    </citation>
    <scope>NUCLEOTIDE SEQUENCE [LARGE SCALE GENOMIC DNA]</scope>
    <source>
        <strain evidence="1 2">LMG 25716</strain>
    </source>
</reference>
<comment type="caution">
    <text evidence="1">The sequence shown here is derived from an EMBL/GenBank/DDBJ whole genome shotgun (WGS) entry which is preliminary data.</text>
</comment>
<name>A0ABX4PT28_9PSED</name>